<comment type="caution">
    <text evidence="1">The sequence shown here is derived from an EMBL/GenBank/DDBJ whole genome shotgun (WGS) entry which is preliminary data.</text>
</comment>
<keyword evidence="1" id="KW-0378">Hydrolase</keyword>
<dbReference type="EC" id="3.4.19.12" evidence="1"/>
<dbReference type="EMBL" id="JAMZIH010000822">
    <property type="protein sequence ID" value="KAJ1678831.1"/>
    <property type="molecule type" value="Genomic_DNA"/>
</dbReference>
<evidence type="ECO:0000313" key="1">
    <source>
        <dbReference type="EMBL" id="KAJ1678831.1"/>
    </source>
</evidence>
<evidence type="ECO:0000313" key="2">
    <source>
        <dbReference type="Proteomes" id="UP001145114"/>
    </source>
</evidence>
<protein>
    <submittedName>
        <fullName evidence="1">OTU protein</fullName>
        <ecNumber evidence="1">3.4.19.12</ecNumber>
    </submittedName>
</protein>
<name>A0ACC1HRC3_9FUNG</name>
<proteinExistence type="predicted"/>
<dbReference type="Proteomes" id="UP001145114">
    <property type="component" value="Unassembled WGS sequence"/>
</dbReference>
<reference evidence="1" key="1">
    <citation type="submission" date="2022-06" db="EMBL/GenBank/DDBJ databases">
        <title>Phylogenomic reconstructions and comparative analyses of Kickxellomycotina fungi.</title>
        <authorList>
            <person name="Reynolds N.K."/>
            <person name="Stajich J.E."/>
            <person name="Barry K."/>
            <person name="Grigoriev I.V."/>
            <person name="Crous P."/>
            <person name="Smith M.E."/>
        </authorList>
    </citation>
    <scope>NUCLEOTIDE SEQUENCE</scope>
    <source>
        <strain evidence="1">RSA 2271</strain>
    </source>
</reference>
<gene>
    <name evidence="1" type="primary">OTU2</name>
    <name evidence="1" type="ORF">EV182_003271</name>
</gene>
<accession>A0ACC1HRC3</accession>
<keyword evidence="2" id="KW-1185">Reference proteome</keyword>
<sequence length="303" mass="34863">MSITETNFDELSARHKKELRELAHKVTALKKSVPKGDKKRKKEIQAQIAELENEVNVRHEQEKQTLEEKLASGTVPDENAETDVVIEKLKNASVSDGDAAVDMDEVEETYVLKGKKSKAKRRLQRRQEEIERIQEEAAKEAEGMVDMQKVELDAINQLIALHDLTIHEVRPDGHCLYAAFADQLNQYHGQKVTYLDLRKQTAKYMREHVDDFMPFMIHDSGDMFTEDDFQKYCDELEITAVWGGQQEILALSHVFKVPVDVYQMGQPKLRISEHYDAAPVAMSYHKHAFGLGEHYNSLRKRIS</sequence>
<organism evidence="1 2">
    <name type="scientific">Spiromyces aspiralis</name>
    <dbReference type="NCBI Taxonomy" id="68401"/>
    <lineage>
        <taxon>Eukaryota</taxon>
        <taxon>Fungi</taxon>
        <taxon>Fungi incertae sedis</taxon>
        <taxon>Zoopagomycota</taxon>
        <taxon>Kickxellomycotina</taxon>
        <taxon>Kickxellomycetes</taxon>
        <taxon>Kickxellales</taxon>
        <taxon>Kickxellaceae</taxon>
        <taxon>Spiromyces</taxon>
    </lineage>
</organism>